<dbReference type="InterPro" id="IPR028098">
    <property type="entry name" value="Glyco_trans_4-like_N"/>
</dbReference>
<name>A0ABS4VRJ9_9PSEU</name>
<keyword evidence="1" id="KW-0328">Glycosyltransferase</keyword>
<dbReference type="EMBL" id="JAGINU010000001">
    <property type="protein sequence ID" value="MBP2366541.1"/>
    <property type="molecule type" value="Genomic_DNA"/>
</dbReference>
<accession>A0ABS4VRJ9</accession>
<dbReference type="Gene3D" id="3.40.50.2000">
    <property type="entry name" value="Glycogen Phosphorylase B"/>
    <property type="match status" value="2"/>
</dbReference>
<gene>
    <name evidence="6" type="ORF">JOF36_002237</name>
</gene>
<sequence length="450" mass="47767">MRISMVSEHASPLVDPGGPDAGGQNVHVRELALALGRAGHDVTVCTRRDDPAPAEVVELAPSVRVRHVPAGPPEPLPKDELVDHIPELSAGLERAWGTDRPDVVHCHFWMSGWAATGPARRRGTPLVQTFHALGSVKRRHQGAEDTSPDGRIRVESAVARRAHGVIASCPDEAAELLQLGVPLASIDTVPSGVDTTMFVPDGPVAARGDAPRLLVLGRLVRRKGADETVRALAGVPGAELVIAGGGADPDTDPDVARLRRLADEVGVRDRVRFIGAVRRDAVPALLRSADVVVCAPWYEPFGIVPLEAMACGRPVVASRVGGLQETVRCGRTGLHVPPRDPGALAEALRALTGDPERAASLGAAGRRRVVEGYAWDRIAERTAAVYRVRPPPRRSGRSGRAGGAPDRSVVPGGPFRRRAGAARRCRRRLNPAQPLRSTGPMSSRHGPRST</sequence>
<reference evidence="6 7" key="1">
    <citation type="submission" date="2021-03" db="EMBL/GenBank/DDBJ databases">
        <title>Sequencing the genomes of 1000 actinobacteria strains.</title>
        <authorList>
            <person name="Klenk H.-P."/>
        </authorList>
    </citation>
    <scope>NUCLEOTIDE SEQUENCE [LARGE SCALE GENOMIC DNA]</scope>
    <source>
        <strain evidence="6 7">DSM 45256</strain>
    </source>
</reference>
<comment type="caution">
    <text evidence="6">The sequence shown here is derived from an EMBL/GenBank/DDBJ whole genome shotgun (WGS) entry which is preliminary data.</text>
</comment>
<keyword evidence="7" id="KW-1185">Reference proteome</keyword>
<dbReference type="PANTHER" id="PTHR12526:SF635">
    <property type="entry name" value="GLYCOSYL TRANSFERASE GROUP 1"/>
    <property type="match status" value="1"/>
</dbReference>
<keyword evidence="2" id="KW-0808">Transferase</keyword>
<dbReference type="Proteomes" id="UP001519295">
    <property type="component" value="Unassembled WGS sequence"/>
</dbReference>
<evidence type="ECO:0000313" key="6">
    <source>
        <dbReference type="EMBL" id="MBP2366541.1"/>
    </source>
</evidence>
<evidence type="ECO:0000256" key="3">
    <source>
        <dbReference type="SAM" id="MobiDB-lite"/>
    </source>
</evidence>
<evidence type="ECO:0000259" key="4">
    <source>
        <dbReference type="Pfam" id="PF00534"/>
    </source>
</evidence>
<protein>
    <submittedName>
        <fullName evidence="6">Glycosyltransferase involved in cell wall biosynthesis</fullName>
    </submittedName>
</protein>
<feature type="domain" description="Glycosyltransferase subfamily 4-like N-terminal" evidence="5">
    <location>
        <begin position="22"/>
        <end position="196"/>
    </location>
</feature>
<feature type="domain" description="Glycosyl transferase family 1" evidence="4">
    <location>
        <begin position="207"/>
        <end position="368"/>
    </location>
</feature>
<dbReference type="Pfam" id="PF13439">
    <property type="entry name" value="Glyco_transf_4"/>
    <property type="match status" value="1"/>
</dbReference>
<dbReference type="RefSeq" id="WP_210026608.1">
    <property type="nucleotide sequence ID" value="NZ_JAGINU010000001.1"/>
</dbReference>
<evidence type="ECO:0000256" key="2">
    <source>
        <dbReference type="ARBA" id="ARBA00022679"/>
    </source>
</evidence>
<organism evidence="6 7">
    <name type="scientific">Pseudonocardia parietis</name>
    <dbReference type="NCBI Taxonomy" id="570936"/>
    <lineage>
        <taxon>Bacteria</taxon>
        <taxon>Bacillati</taxon>
        <taxon>Actinomycetota</taxon>
        <taxon>Actinomycetes</taxon>
        <taxon>Pseudonocardiales</taxon>
        <taxon>Pseudonocardiaceae</taxon>
        <taxon>Pseudonocardia</taxon>
    </lineage>
</organism>
<feature type="compositionally biased region" description="Basic residues" evidence="3">
    <location>
        <begin position="415"/>
        <end position="429"/>
    </location>
</feature>
<dbReference type="PANTHER" id="PTHR12526">
    <property type="entry name" value="GLYCOSYLTRANSFERASE"/>
    <property type="match status" value="1"/>
</dbReference>
<feature type="region of interest" description="Disordered" evidence="3">
    <location>
        <begin position="386"/>
        <end position="450"/>
    </location>
</feature>
<proteinExistence type="predicted"/>
<dbReference type="SUPFAM" id="SSF53756">
    <property type="entry name" value="UDP-Glycosyltransferase/glycogen phosphorylase"/>
    <property type="match status" value="1"/>
</dbReference>
<feature type="region of interest" description="Disordered" evidence="3">
    <location>
        <begin position="1"/>
        <end position="23"/>
    </location>
</feature>
<evidence type="ECO:0000256" key="1">
    <source>
        <dbReference type="ARBA" id="ARBA00022676"/>
    </source>
</evidence>
<evidence type="ECO:0000259" key="5">
    <source>
        <dbReference type="Pfam" id="PF13439"/>
    </source>
</evidence>
<evidence type="ECO:0000313" key="7">
    <source>
        <dbReference type="Proteomes" id="UP001519295"/>
    </source>
</evidence>
<dbReference type="InterPro" id="IPR001296">
    <property type="entry name" value="Glyco_trans_1"/>
</dbReference>
<dbReference type="Pfam" id="PF00534">
    <property type="entry name" value="Glycos_transf_1"/>
    <property type="match status" value="1"/>
</dbReference>